<evidence type="ECO:0000256" key="10">
    <source>
        <dbReference type="HAMAP-Rule" id="MF_01043"/>
    </source>
</evidence>
<evidence type="ECO:0000256" key="6">
    <source>
        <dbReference type="ARBA" id="ARBA00023098"/>
    </source>
</evidence>
<evidence type="ECO:0000256" key="1">
    <source>
        <dbReference type="ARBA" id="ARBA00022475"/>
    </source>
</evidence>
<comment type="catalytic activity">
    <reaction evidence="10">
        <text>an acyl phosphate + sn-glycerol 3-phosphate = a 1-acyl-sn-glycero-3-phosphate + phosphate</text>
        <dbReference type="Rhea" id="RHEA:34075"/>
        <dbReference type="ChEBI" id="CHEBI:43474"/>
        <dbReference type="ChEBI" id="CHEBI:57597"/>
        <dbReference type="ChEBI" id="CHEBI:57970"/>
        <dbReference type="ChEBI" id="CHEBI:59918"/>
        <dbReference type="EC" id="2.3.1.275"/>
    </reaction>
</comment>
<dbReference type="Proteomes" id="UP000051647">
    <property type="component" value="Unassembled WGS sequence"/>
</dbReference>
<evidence type="ECO:0000256" key="9">
    <source>
        <dbReference type="ARBA" id="ARBA00023264"/>
    </source>
</evidence>
<sequence length="213" mass="23286">MLIAKLLISIILAYLVGSFPTAYIVGKAFFHKNIFEYGSGNVGTTNAYRVFGPLAGTVVLIVDILKGTLGAFMPVFFGLDHRLMLFVGVFAVLGHVYSIFLEFKGGKAVATSAGILLAYNPLLFGICFICLALITYVTSMVSVGSLVTILIFTLASLLFHDWILTTVAAIVTVIIYARHIPNIKRLLKGKENLVPIGLAYKRQQKKENHKSDK</sequence>
<evidence type="ECO:0000256" key="7">
    <source>
        <dbReference type="ARBA" id="ARBA00023136"/>
    </source>
</evidence>
<dbReference type="PATRIC" id="fig|1423815.3.peg.763"/>
<organism evidence="11 12">
    <name type="scientific">Companilactobacillus versmoldensis DSM 14857 = KCTC 3814</name>
    <dbReference type="NCBI Taxonomy" id="1423815"/>
    <lineage>
        <taxon>Bacteria</taxon>
        <taxon>Bacillati</taxon>
        <taxon>Bacillota</taxon>
        <taxon>Bacilli</taxon>
        <taxon>Lactobacillales</taxon>
        <taxon>Lactobacillaceae</taxon>
        <taxon>Companilactobacillus</taxon>
    </lineage>
</organism>
<dbReference type="AlphaFoldDB" id="A0A0R1SIC7"/>
<feature type="transmembrane region" description="Helical" evidence="10">
    <location>
        <begin position="51"/>
        <end position="77"/>
    </location>
</feature>
<feature type="transmembrane region" description="Helical" evidence="10">
    <location>
        <begin position="83"/>
        <end position="103"/>
    </location>
</feature>
<evidence type="ECO:0000256" key="2">
    <source>
        <dbReference type="ARBA" id="ARBA00022516"/>
    </source>
</evidence>
<keyword evidence="3 10" id="KW-0808">Transferase</keyword>
<feature type="transmembrane region" description="Helical" evidence="10">
    <location>
        <begin position="149"/>
        <end position="177"/>
    </location>
</feature>
<keyword evidence="4 10" id="KW-0812">Transmembrane</keyword>
<dbReference type="PANTHER" id="PTHR30309:SF0">
    <property type="entry name" value="GLYCEROL-3-PHOSPHATE ACYLTRANSFERASE-RELATED"/>
    <property type="match status" value="1"/>
</dbReference>
<dbReference type="EC" id="2.3.1.275" evidence="10"/>
<keyword evidence="1 10" id="KW-1003">Cell membrane</keyword>
<dbReference type="NCBIfam" id="TIGR00023">
    <property type="entry name" value="glycerol-3-phosphate 1-O-acyltransferase PlsY"/>
    <property type="match status" value="1"/>
</dbReference>
<keyword evidence="5 10" id="KW-1133">Transmembrane helix</keyword>
<keyword evidence="9 10" id="KW-1208">Phospholipid metabolism</keyword>
<evidence type="ECO:0000256" key="3">
    <source>
        <dbReference type="ARBA" id="ARBA00022679"/>
    </source>
</evidence>
<keyword evidence="6 10" id="KW-0443">Lipid metabolism</keyword>
<comment type="subunit">
    <text evidence="10">Probably interacts with PlsX.</text>
</comment>
<name>A0A0R1SIC7_9LACO</name>
<dbReference type="GO" id="GO:0005886">
    <property type="term" value="C:plasma membrane"/>
    <property type="evidence" value="ECO:0007669"/>
    <property type="project" value="UniProtKB-SubCell"/>
</dbReference>
<comment type="subcellular location">
    <subcellularLocation>
        <location evidence="10">Cell membrane</location>
        <topology evidence="10">Multi-pass membrane protein</topology>
    </subcellularLocation>
</comment>
<dbReference type="HAMAP" id="MF_01043">
    <property type="entry name" value="PlsY"/>
    <property type="match status" value="1"/>
</dbReference>
<gene>
    <name evidence="10" type="primary">plsY</name>
    <name evidence="11" type="ORF">FC27_GL000754</name>
</gene>
<dbReference type="GO" id="GO:0043772">
    <property type="term" value="F:acyl-phosphate glycerol-3-phosphate acyltransferase activity"/>
    <property type="evidence" value="ECO:0007669"/>
    <property type="project" value="UniProtKB-UniRule"/>
</dbReference>
<keyword evidence="8 10" id="KW-0594">Phospholipid biosynthesis</keyword>
<evidence type="ECO:0000313" key="12">
    <source>
        <dbReference type="Proteomes" id="UP000051647"/>
    </source>
</evidence>
<accession>A0A0R1SIC7</accession>
<keyword evidence="12" id="KW-1185">Reference proteome</keyword>
<dbReference type="GO" id="GO:0008654">
    <property type="term" value="P:phospholipid biosynthetic process"/>
    <property type="evidence" value="ECO:0007669"/>
    <property type="project" value="UniProtKB-UniRule"/>
</dbReference>
<dbReference type="eggNOG" id="COG0344">
    <property type="taxonomic scope" value="Bacteria"/>
</dbReference>
<evidence type="ECO:0000256" key="8">
    <source>
        <dbReference type="ARBA" id="ARBA00023209"/>
    </source>
</evidence>
<dbReference type="RefSeq" id="WP_010623480.1">
    <property type="nucleotide sequence ID" value="NZ_AZFA01000018.1"/>
</dbReference>
<evidence type="ECO:0000256" key="4">
    <source>
        <dbReference type="ARBA" id="ARBA00022692"/>
    </source>
</evidence>
<dbReference type="Pfam" id="PF02660">
    <property type="entry name" value="G3P_acyltransf"/>
    <property type="match status" value="1"/>
</dbReference>
<dbReference type="OrthoDB" id="9777124at2"/>
<reference evidence="11 12" key="1">
    <citation type="journal article" date="2015" name="Genome Announc.">
        <title>Expanding the biotechnology potential of lactobacilli through comparative genomics of 213 strains and associated genera.</title>
        <authorList>
            <person name="Sun Z."/>
            <person name="Harris H.M."/>
            <person name="McCann A."/>
            <person name="Guo C."/>
            <person name="Argimon S."/>
            <person name="Zhang W."/>
            <person name="Yang X."/>
            <person name="Jeffery I.B."/>
            <person name="Cooney J.C."/>
            <person name="Kagawa T.F."/>
            <person name="Liu W."/>
            <person name="Song Y."/>
            <person name="Salvetti E."/>
            <person name="Wrobel A."/>
            <person name="Rasinkangas P."/>
            <person name="Parkhill J."/>
            <person name="Rea M.C."/>
            <person name="O'Sullivan O."/>
            <person name="Ritari J."/>
            <person name="Douillard F.P."/>
            <person name="Paul Ross R."/>
            <person name="Yang R."/>
            <person name="Briner A.E."/>
            <person name="Felis G.E."/>
            <person name="de Vos W.M."/>
            <person name="Barrangou R."/>
            <person name="Klaenhammer T.R."/>
            <person name="Caufield P.W."/>
            <person name="Cui Y."/>
            <person name="Zhang H."/>
            <person name="O'Toole P.W."/>
        </authorList>
    </citation>
    <scope>NUCLEOTIDE SEQUENCE [LARGE SCALE GENOMIC DNA]</scope>
    <source>
        <strain evidence="11 12">DSM 14857</strain>
    </source>
</reference>
<proteinExistence type="inferred from homology"/>
<comment type="similarity">
    <text evidence="10">Belongs to the PlsY family.</text>
</comment>
<comment type="function">
    <text evidence="10">Catalyzes the transfer of an acyl group from acyl-phosphate (acyl-PO(4)) to glycerol-3-phosphate (G3P) to form lysophosphatidic acid (LPA). This enzyme utilizes acyl-phosphate as fatty acyl donor, but not acyl-CoA or acyl-ACP.</text>
</comment>
<evidence type="ECO:0000313" key="11">
    <source>
        <dbReference type="EMBL" id="KRL66210.1"/>
    </source>
</evidence>
<dbReference type="PANTHER" id="PTHR30309">
    <property type="entry name" value="INNER MEMBRANE PROTEIN YGIH"/>
    <property type="match status" value="1"/>
</dbReference>
<dbReference type="EMBL" id="AZFA01000018">
    <property type="protein sequence ID" value="KRL66210.1"/>
    <property type="molecule type" value="Genomic_DNA"/>
</dbReference>
<feature type="transmembrane region" description="Helical" evidence="10">
    <location>
        <begin position="115"/>
        <end position="137"/>
    </location>
</feature>
<protein>
    <recommendedName>
        <fullName evidence="10">Glycerol-3-phosphate acyltransferase</fullName>
    </recommendedName>
    <alternativeName>
        <fullName evidence="10">Acyl-PO4 G3P acyltransferase</fullName>
    </alternativeName>
    <alternativeName>
        <fullName evidence="10">Acyl-phosphate--glycerol-3-phosphate acyltransferase</fullName>
    </alternativeName>
    <alternativeName>
        <fullName evidence="10">G3P acyltransferase</fullName>
        <shortName evidence="10">GPAT</shortName>
        <ecNumber evidence="10">2.3.1.275</ecNumber>
    </alternativeName>
    <alternativeName>
        <fullName evidence="10">Lysophosphatidic acid synthase</fullName>
        <shortName evidence="10">LPA synthase</shortName>
    </alternativeName>
</protein>
<keyword evidence="7 10" id="KW-0472">Membrane</keyword>
<keyword evidence="2 10" id="KW-0444">Lipid biosynthesis</keyword>
<dbReference type="SMART" id="SM01207">
    <property type="entry name" value="G3P_acyltransf"/>
    <property type="match status" value="1"/>
</dbReference>
<dbReference type="UniPathway" id="UPA00085"/>
<comment type="caution">
    <text evidence="11">The sequence shown here is derived from an EMBL/GenBank/DDBJ whole genome shotgun (WGS) entry which is preliminary data.</text>
</comment>
<dbReference type="STRING" id="1423815.FC27_GL000754"/>
<feature type="transmembrane region" description="Helical" evidence="10">
    <location>
        <begin position="6"/>
        <end position="30"/>
    </location>
</feature>
<comment type="pathway">
    <text evidence="10">Lipid metabolism; phospholipid metabolism.</text>
</comment>
<dbReference type="InterPro" id="IPR003811">
    <property type="entry name" value="G3P_acylTferase_PlsY"/>
</dbReference>
<evidence type="ECO:0000256" key="5">
    <source>
        <dbReference type="ARBA" id="ARBA00022989"/>
    </source>
</evidence>